<proteinExistence type="predicted"/>
<organism evidence="6 7">
    <name type="scientific">Albidovulum denitrificans</name>
    <dbReference type="NCBI Taxonomy" id="404881"/>
    <lineage>
        <taxon>Bacteria</taxon>
        <taxon>Pseudomonadati</taxon>
        <taxon>Pseudomonadota</taxon>
        <taxon>Alphaproteobacteria</taxon>
        <taxon>Rhodobacterales</taxon>
        <taxon>Paracoccaceae</taxon>
        <taxon>Albidovulum</taxon>
    </lineage>
</organism>
<keyword evidence="2 4" id="KW-1133">Transmembrane helix</keyword>
<evidence type="ECO:0000256" key="1">
    <source>
        <dbReference type="ARBA" id="ARBA00022692"/>
    </source>
</evidence>
<evidence type="ECO:0000313" key="6">
    <source>
        <dbReference type="EMBL" id="PQV55326.1"/>
    </source>
</evidence>
<dbReference type="Pfam" id="PF04588">
    <property type="entry name" value="HIG_1_N"/>
    <property type="match status" value="1"/>
</dbReference>
<dbReference type="NCBIfam" id="NF033233">
    <property type="entry name" value="twin_helix"/>
    <property type="match status" value="1"/>
</dbReference>
<feature type="domain" description="HIG1" evidence="5">
    <location>
        <begin position="1"/>
        <end position="67"/>
    </location>
</feature>
<comment type="caution">
    <text evidence="6">The sequence shown here is derived from an EMBL/GenBank/DDBJ whole genome shotgun (WGS) entry which is preliminary data.</text>
</comment>
<evidence type="ECO:0000256" key="3">
    <source>
        <dbReference type="ARBA" id="ARBA00023136"/>
    </source>
</evidence>
<reference evidence="6 7" key="1">
    <citation type="submission" date="2018-02" db="EMBL/GenBank/DDBJ databases">
        <title>Genomic Encyclopedia of Archaeal and Bacterial Type Strains, Phase II (KMG-II): from individual species to whole genera.</title>
        <authorList>
            <person name="Goeker M."/>
        </authorList>
    </citation>
    <scope>NUCLEOTIDE SEQUENCE [LARGE SCALE GENOMIC DNA]</scope>
    <source>
        <strain evidence="6 7">DSM 18921</strain>
    </source>
</reference>
<keyword evidence="7" id="KW-1185">Reference proteome</keyword>
<keyword evidence="3 4" id="KW-0472">Membrane</keyword>
<dbReference type="InterPro" id="IPR007667">
    <property type="entry name" value="Hypoxia_induced_domain"/>
</dbReference>
<sequence length="67" mass="7450">MTRDPLFIIVAIACLTVLVILMIGVGGFAKGGEFNRKHSNRLMRYRIIAQAIAVALILLFVFFRRGG</sequence>
<evidence type="ECO:0000259" key="5">
    <source>
        <dbReference type="PROSITE" id="PS51503"/>
    </source>
</evidence>
<name>A0A2S8S3E0_9RHOB</name>
<gene>
    <name evidence="6" type="ORF">LX70_03579</name>
</gene>
<dbReference type="PROSITE" id="PS51503">
    <property type="entry name" value="HIG1"/>
    <property type="match status" value="1"/>
</dbReference>
<evidence type="ECO:0000313" key="7">
    <source>
        <dbReference type="Proteomes" id="UP000238338"/>
    </source>
</evidence>
<keyword evidence="1 4" id="KW-0812">Transmembrane</keyword>
<dbReference type="EMBL" id="PVEP01000010">
    <property type="protein sequence ID" value="PQV55326.1"/>
    <property type="molecule type" value="Genomic_DNA"/>
</dbReference>
<accession>A0A2S8S3E0</accession>
<evidence type="ECO:0000256" key="2">
    <source>
        <dbReference type="ARBA" id="ARBA00022989"/>
    </source>
</evidence>
<feature type="transmembrane region" description="Helical" evidence="4">
    <location>
        <begin position="45"/>
        <end position="63"/>
    </location>
</feature>
<dbReference type="Gene3D" id="6.10.140.1320">
    <property type="match status" value="1"/>
</dbReference>
<dbReference type="AlphaFoldDB" id="A0A2S8S3E0"/>
<dbReference type="RefSeq" id="WP_105516154.1">
    <property type="nucleotide sequence ID" value="NZ_PVEP01000010.1"/>
</dbReference>
<evidence type="ECO:0000256" key="4">
    <source>
        <dbReference type="SAM" id="Phobius"/>
    </source>
</evidence>
<dbReference type="OrthoDB" id="7284889at2"/>
<dbReference type="Proteomes" id="UP000238338">
    <property type="component" value="Unassembled WGS sequence"/>
</dbReference>
<protein>
    <submittedName>
        <fullName evidence="6">Hypoxia induced protein</fullName>
    </submittedName>
</protein>
<feature type="transmembrane region" description="Helical" evidence="4">
    <location>
        <begin position="6"/>
        <end position="25"/>
    </location>
</feature>